<dbReference type="EMBL" id="BKCJ010006115">
    <property type="protein sequence ID" value="GEU70448.1"/>
    <property type="molecule type" value="Genomic_DNA"/>
</dbReference>
<protein>
    <submittedName>
        <fullName evidence="5">Retrovirus-related Pol polyprotein from transposon TNT 1-94</fullName>
    </submittedName>
</protein>
<accession>A0A6L2M953</accession>
<feature type="region of interest" description="Disordered" evidence="2">
    <location>
        <begin position="539"/>
        <end position="559"/>
    </location>
</feature>
<feature type="compositionally biased region" description="Basic and acidic residues" evidence="2">
    <location>
        <begin position="656"/>
        <end position="673"/>
    </location>
</feature>
<gene>
    <name evidence="5" type="ORF">Tci_042426</name>
</gene>
<dbReference type="InterPro" id="IPR013103">
    <property type="entry name" value="RVT_2"/>
</dbReference>
<keyword evidence="1" id="KW-0175">Coiled coil</keyword>
<feature type="domain" description="Reverse transcriptase Ty1/copia-type" evidence="3">
    <location>
        <begin position="239"/>
        <end position="431"/>
    </location>
</feature>
<evidence type="ECO:0000256" key="2">
    <source>
        <dbReference type="SAM" id="MobiDB-lite"/>
    </source>
</evidence>
<name>A0A6L2M953_TANCI</name>
<dbReference type="SUPFAM" id="SSF56672">
    <property type="entry name" value="DNA/RNA polymerases"/>
    <property type="match status" value="1"/>
</dbReference>
<evidence type="ECO:0000259" key="4">
    <source>
        <dbReference type="Pfam" id="PF13976"/>
    </source>
</evidence>
<feature type="region of interest" description="Disordered" evidence="2">
    <location>
        <begin position="141"/>
        <end position="165"/>
    </location>
</feature>
<feature type="region of interest" description="Disordered" evidence="2">
    <location>
        <begin position="614"/>
        <end position="685"/>
    </location>
</feature>
<dbReference type="AlphaFoldDB" id="A0A6L2M953"/>
<dbReference type="PANTHER" id="PTHR11439">
    <property type="entry name" value="GAG-POL-RELATED RETROTRANSPOSON"/>
    <property type="match status" value="1"/>
</dbReference>
<evidence type="ECO:0000313" key="5">
    <source>
        <dbReference type="EMBL" id="GEU70448.1"/>
    </source>
</evidence>
<feature type="domain" description="GAG-pre-integrase" evidence="4">
    <location>
        <begin position="29"/>
        <end position="79"/>
    </location>
</feature>
<organism evidence="5">
    <name type="scientific">Tanacetum cinerariifolium</name>
    <name type="common">Dalmatian daisy</name>
    <name type="synonym">Chrysanthemum cinerariifolium</name>
    <dbReference type="NCBI Taxonomy" id="118510"/>
    <lineage>
        <taxon>Eukaryota</taxon>
        <taxon>Viridiplantae</taxon>
        <taxon>Streptophyta</taxon>
        <taxon>Embryophyta</taxon>
        <taxon>Tracheophyta</taxon>
        <taxon>Spermatophyta</taxon>
        <taxon>Magnoliopsida</taxon>
        <taxon>eudicotyledons</taxon>
        <taxon>Gunneridae</taxon>
        <taxon>Pentapetalae</taxon>
        <taxon>asterids</taxon>
        <taxon>campanulids</taxon>
        <taxon>Asterales</taxon>
        <taxon>Asteraceae</taxon>
        <taxon>Asteroideae</taxon>
        <taxon>Anthemideae</taxon>
        <taxon>Anthemidinae</taxon>
        <taxon>Tanacetum</taxon>
    </lineage>
</organism>
<feature type="compositionally biased region" description="Basic and acidic residues" evidence="2">
    <location>
        <begin position="625"/>
        <end position="648"/>
    </location>
</feature>
<dbReference type="Pfam" id="PF07727">
    <property type="entry name" value="RVT_2"/>
    <property type="match status" value="1"/>
</dbReference>
<dbReference type="PANTHER" id="PTHR11439:SF509">
    <property type="entry name" value="RNA-DIRECTED DNA POLYMERASE"/>
    <property type="match status" value="1"/>
</dbReference>
<feature type="compositionally biased region" description="Basic and acidic residues" evidence="2">
    <location>
        <begin position="145"/>
        <end position="165"/>
    </location>
</feature>
<feature type="coiled-coil region" evidence="1">
    <location>
        <begin position="730"/>
        <end position="767"/>
    </location>
</feature>
<dbReference type="InterPro" id="IPR025724">
    <property type="entry name" value="GAG-pre-integrase_dom"/>
</dbReference>
<evidence type="ECO:0000256" key="1">
    <source>
        <dbReference type="SAM" id="Coils"/>
    </source>
</evidence>
<dbReference type="Pfam" id="PF13976">
    <property type="entry name" value="gag_pre-integrs"/>
    <property type="match status" value="1"/>
</dbReference>
<sequence length="787" mass="89119">MDTECLVLSPDFKLPDENQILLRVPRQNNMYSFNLENIVPTGGLACLIAKATVDESNKWHRRLGHVNFKNLNKFVKGILSDVYLLRFFKMTTPVLLVRKESNTSNDHLGKFDGKSDEGLLVGYSLSSKAFRSSYTLTITSSKAKNGGEKPKKDIGLKSNEKPVDQEEKSFLEELERLKRQEKKANDEVEALRKESAQDDSQIPALEDIYDQPSNEIFSNASYDDEGAVADCINLETTMNKVWILADLHFGKKAIGTKCIYKNKKDERGVVVINKSRLVTRGHRQEEGKDYDEVFAHVARIEAIKIFLAFASYMGFIVYHMDVKSAFLYGKIDGEVYVSQPSGFIDPKFLNKVYKVVKALYGLHQAPRAWYATLSTFLVQSGYRRGLIDKILFIKKDKKDIMLVQVYVDDIIFGSTKKSLCDEFEALIKNSVKSASTPIETKKPLVMDEEATDVDVHLYRFMMYLTASRHDIMYAVYACSRFQVTPKTLNLQVVKRIFRRRISWHCKKQTIVATSTTKAVLGMRMQFDLVLEALNEGTNRNERDQVQSPHDSPLSGGHTSDRAEGALILEELLSIYTNLYNKVLALETIKDTQAAEIIALKAQIKKLEKKCKPSISHHRAWLQKEPVNEGRLSKEISQDKGSGEKRGSAKELVSTTRPEDSTVRPDMKEEKSKENGVSNKGIEDSSRPARSILTLKPLLTIDLKDKGKGVLEEPEPTKKMTRSDLDATQIAKDAKVARLVYKEELAHLEREKEKRQREEKASKAAIAKMYDEVQAGIEADALFAAKLQ</sequence>
<comment type="caution">
    <text evidence="5">The sequence shown here is derived from an EMBL/GenBank/DDBJ whole genome shotgun (WGS) entry which is preliminary data.</text>
</comment>
<proteinExistence type="predicted"/>
<dbReference type="InterPro" id="IPR043502">
    <property type="entry name" value="DNA/RNA_pol_sf"/>
</dbReference>
<evidence type="ECO:0000259" key="3">
    <source>
        <dbReference type="Pfam" id="PF07727"/>
    </source>
</evidence>
<reference evidence="5" key="1">
    <citation type="journal article" date="2019" name="Sci. Rep.">
        <title>Draft genome of Tanacetum cinerariifolium, the natural source of mosquito coil.</title>
        <authorList>
            <person name="Yamashiro T."/>
            <person name="Shiraishi A."/>
            <person name="Satake H."/>
            <person name="Nakayama K."/>
        </authorList>
    </citation>
    <scope>NUCLEOTIDE SEQUENCE</scope>
</reference>